<evidence type="ECO:0000256" key="3">
    <source>
        <dbReference type="ARBA" id="ARBA00022729"/>
    </source>
</evidence>
<dbReference type="Gene3D" id="3.40.50.410">
    <property type="entry name" value="von Willebrand factor, type A domain"/>
    <property type="match status" value="1"/>
</dbReference>
<evidence type="ECO:0000256" key="2">
    <source>
        <dbReference type="ARBA" id="ARBA00022525"/>
    </source>
</evidence>
<accession>A0A645DT30</accession>
<dbReference type="InterPro" id="IPR002035">
    <property type="entry name" value="VWF_A"/>
</dbReference>
<evidence type="ECO:0000256" key="1">
    <source>
        <dbReference type="ARBA" id="ARBA00004613"/>
    </source>
</evidence>
<dbReference type="GO" id="GO:0005737">
    <property type="term" value="C:cytoplasm"/>
    <property type="evidence" value="ECO:0007669"/>
    <property type="project" value="TreeGrafter"/>
</dbReference>
<dbReference type="CDD" id="cd00198">
    <property type="entry name" value="vWFA"/>
    <property type="match status" value="1"/>
</dbReference>
<evidence type="ECO:0000259" key="4">
    <source>
        <dbReference type="PROSITE" id="PS50234"/>
    </source>
</evidence>
<dbReference type="PANTHER" id="PTHR47763">
    <property type="entry name" value="ALPHA-PROTEIN KINASE VWKA"/>
    <property type="match status" value="1"/>
</dbReference>
<dbReference type="GO" id="GO:0004674">
    <property type="term" value="F:protein serine/threonine kinase activity"/>
    <property type="evidence" value="ECO:0007669"/>
    <property type="project" value="TreeGrafter"/>
</dbReference>
<proteinExistence type="predicted"/>
<dbReference type="EMBL" id="VSSQ01039449">
    <property type="protein sequence ID" value="MPM92517.1"/>
    <property type="molecule type" value="Genomic_DNA"/>
</dbReference>
<name>A0A645DT30_9ZZZZ</name>
<comment type="subcellular location">
    <subcellularLocation>
        <location evidence="1">Secreted</location>
    </subcellularLocation>
</comment>
<gene>
    <name evidence="5" type="ORF">SDC9_139652</name>
</gene>
<evidence type="ECO:0000313" key="5">
    <source>
        <dbReference type="EMBL" id="MPM92517.1"/>
    </source>
</evidence>
<feature type="domain" description="VWFA" evidence="4">
    <location>
        <begin position="12"/>
        <end position="136"/>
    </location>
</feature>
<comment type="caution">
    <text evidence="5">The sequence shown here is derived from an EMBL/GenBank/DDBJ whole genome shotgun (WGS) entry which is preliminary data.</text>
</comment>
<organism evidence="5">
    <name type="scientific">bioreactor metagenome</name>
    <dbReference type="NCBI Taxonomy" id="1076179"/>
    <lineage>
        <taxon>unclassified sequences</taxon>
        <taxon>metagenomes</taxon>
        <taxon>ecological metagenomes</taxon>
    </lineage>
</organism>
<reference evidence="5" key="1">
    <citation type="submission" date="2019-08" db="EMBL/GenBank/DDBJ databases">
        <authorList>
            <person name="Kucharzyk K."/>
            <person name="Murdoch R.W."/>
            <person name="Higgins S."/>
            <person name="Loffler F."/>
        </authorList>
    </citation>
    <scope>NUCLEOTIDE SEQUENCE</scope>
</reference>
<dbReference type="SUPFAM" id="SSF53300">
    <property type="entry name" value="vWA-like"/>
    <property type="match status" value="1"/>
</dbReference>
<keyword evidence="2" id="KW-0964">Secreted</keyword>
<sequence>MGNNYPMGYFADIVFCIDATGSMGKVIEMVKHNALSFRQDLVNAMKAKGKTIQQLRIRVIAFRDYIADGENAMMATDFFLLPEEVETFSRCVNGIRAAGGGDIPEDGLEALAFAIRSKWTNEAAKKRHVIVLWTDAGVHELGYGSKMSNYPDNMAKNFEELTNWWGDEQLSGYMDSSAKRLLLFAPYTSYWKTISDNWDNVMHYPSVAGAGLKEIEYKQIIASLRYCI</sequence>
<dbReference type="Pfam" id="PF25106">
    <property type="entry name" value="VWA_4"/>
    <property type="match status" value="1"/>
</dbReference>
<keyword evidence="3" id="KW-0732">Signal</keyword>
<dbReference type="AlphaFoldDB" id="A0A645DT30"/>
<dbReference type="InterPro" id="IPR052969">
    <property type="entry name" value="Thr-specific_kinase-like"/>
</dbReference>
<dbReference type="PANTHER" id="PTHR47763:SF1">
    <property type="entry name" value="DUF659 DOMAIN-CONTAINING PROTEIN"/>
    <property type="match status" value="1"/>
</dbReference>
<protein>
    <recommendedName>
        <fullName evidence="4">VWFA domain-containing protein</fullName>
    </recommendedName>
</protein>
<dbReference type="InterPro" id="IPR036465">
    <property type="entry name" value="vWFA_dom_sf"/>
</dbReference>
<dbReference type="PROSITE" id="PS50234">
    <property type="entry name" value="VWFA"/>
    <property type="match status" value="1"/>
</dbReference>
<dbReference type="InterPro" id="IPR056861">
    <property type="entry name" value="HMCN1-like_VWA"/>
</dbReference>